<dbReference type="AlphaFoldDB" id="A0AAV0CAH8"/>
<feature type="chain" id="PRO_5043605990" description="Secreted protein" evidence="1">
    <location>
        <begin position="27"/>
        <end position="136"/>
    </location>
</feature>
<reference evidence="2" key="1">
    <citation type="submission" date="2022-07" db="EMBL/GenBank/DDBJ databases">
        <authorList>
            <person name="Macas J."/>
            <person name="Novak P."/>
            <person name="Neumann P."/>
        </authorList>
    </citation>
    <scope>NUCLEOTIDE SEQUENCE</scope>
</reference>
<keyword evidence="1" id="KW-0732">Signal</keyword>
<feature type="signal peptide" evidence="1">
    <location>
        <begin position="1"/>
        <end position="26"/>
    </location>
</feature>
<sequence length="136" mass="14038">MTTSFCFTSLWSITVLSTSSKTTSDALSTLEGPCAAGTVTDKLAVSWLADCPADPVRSLVCPVGQGAGTTTAAVCARSPVGPDEPPVGYPWATISVRVASLTITLFVSTLGSFSFSPSTLLASFLQIKGWCPNSLQ</sequence>
<dbReference type="Proteomes" id="UP001152523">
    <property type="component" value="Unassembled WGS sequence"/>
</dbReference>
<gene>
    <name evidence="2" type="ORF">CEPIT_LOCUS4380</name>
</gene>
<comment type="caution">
    <text evidence="2">The sequence shown here is derived from an EMBL/GenBank/DDBJ whole genome shotgun (WGS) entry which is preliminary data.</text>
</comment>
<name>A0AAV0CAH8_9ASTE</name>
<protein>
    <recommendedName>
        <fullName evidence="4">Secreted protein</fullName>
    </recommendedName>
</protein>
<evidence type="ECO:0008006" key="4">
    <source>
        <dbReference type="Google" id="ProtNLM"/>
    </source>
</evidence>
<dbReference type="EMBL" id="CAMAPF010000023">
    <property type="protein sequence ID" value="CAH9072722.1"/>
    <property type="molecule type" value="Genomic_DNA"/>
</dbReference>
<evidence type="ECO:0000313" key="3">
    <source>
        <dbReference type="Proteomes" id="UP001152523"/>
    </source>
</evidence>
<keyword evidence="3" id="KW-1185">Reference proteome</keyword>
<proteinExistence type="predicted"/>
<evidence type="ECO:0000256" key="1">
    <source>
        <dbReference type="SAM" id="SignalP"/>
    </source>
</evidence>
<organism evidence="2 3">
    <name type="scientific">Cuscuta epithymum</name>
    <dbReference type="NCBI Taxonomy" id="186058"/>
    <lineage>
        <taxon>Eukaryota</taxon>
        <taxon>Viridiplantae</taxon>
        <taxon>Streptophyta</taxon>
        <taxon>Embryophyta</taxon>
        <taxon>Tracheophyta</taxon>
        <taxon>Spermatophyta</taxon>
        <taxon>Magnoliopsida</taxon>
        <taxon>eudicotyledons</taxon>
        <taxon>Gunneridae</taxon>
        <taxon>Pentapetalae</taxon>
        <taxon>asterids</taxon>
        <taxon>lamiids</taxon>
        <taxon>Solanales</taxon>
        <taxon>Convolvulaceae</taxon>
        <taxon>Cuscuteae</taxon>
        <taxon>Cuscuta</taxon>
        <taxon>Cuscuta subgen. Cuscuta</taxon>
    </lineage>
</organism>
<evidence type="ECO:0000313" key="2">
    <source>
        <dbReference type="EMBL" id="CAH9072722.1"/>
    </source>
</evidence>
<accession>A0AAV0CAH8</accession>